<evidence type="ECO:0000256" key="5">
    <source>
        <dbReference type="ARBA" id="ARBA00022747"/>
    </source>
</evidence>
<reference evidence="9 10" key="1">
    <citation type="submission" date="2017-04" db="EMBL/GenBank/DDBJ databases">
        <title>Presence of VIM-2 positive Pseudomonas species in chickens and their surrounding environment.</title>
        <authorList>
            <person name="Zhang R."/>
        </authorList>
    </citation>
    <scope>NUCLEOTIDE SEQUENCE [LARGE SCALE GENOMIC DNA]</scope>
    <source>
        <strain evidence="9 10">DZ-C18</strain>
    </source>
</reference>
<evidence type="ECO:0000256" key="3">
    <source>
        <dbReference type="ARBA" id="ARBA00022679"/>
    </source>
</evidence>
<dbReference type="InterPro" id="IPR001525">
    <property type="entry name" value="C5_MeTfrase"/>
</dbReference>
<dbReference type="Proteomes" id="UP000193675">
    <property type="component" value="Unassembled WGS sequence"/>
</dbReference>
<dbReference type="AlphaFoldDB" id="A0A1X0ZZJ4"/>
<dbReference type="GO" id="GO:0003886">
    <property type="term" value="F:DNA (cytosine-5-)-methyltransferase activity"/>
    <property type="evidence" value="ECO:0007669"/>
    <property type="project" value="UniProtKB-EC"/>
</dbReference>
<sequence length="307" mass="33695">MTTAIDLFAGLGGWSTGARAAGVQVLWAANHWPDAVKWHPANHPDTVHACQDLRQANWEQVPAHDILLASPCCQGHAKARGKKSGNPEHDASRSTAWAPVSAPEFHRPQAAVIENVPEFTDWVLYPAWLQAIQALGYQAAPHIVDCADLGVPQHRVRLFMVLTRSKAPLMLQLPQERHVPAASFLDFDGGRWSPIEKPGRAQATLDRVRNGRQRFGDRFIMPYYDKGSGTTGRDINRPIGAITTLDRWALVDGDRMRMLSASEALAAMSFPANTLKPDNHRLTMHMAGNAVPPLAGQRVIEALLEAA</sequence>
<dbReference type="PANTHER" id="PTHR10629">
    <property type="entry name" value="CYTOSINE-SPECIFIC METHYLTRANSFERASE"/>
    <property type="match status" value="1"/>
</dbReference>
<dbReference type="GO" id="GO:0009307">
    <property type="term" value="P:DNA restriction-modification system"/>
    <property type="evidence" value="ECO:0007669"/>
    <property type="project" value="UniProtKB-KW"/>
</dbReference>
<evidence type="ECO:0000256" key="2">
    <source>
        <dbReference type="ARBA" id="ARBA00022603"/>
    </source>
</evidence>
<evidence type="ECO:0000313" key="9">
    <source>
        <dbReference type="EMBL" id="ORL65007.1"/>
    </source>
</evidence>
<keyword evidence="5" id="KW-0680">Restriction system</keyword>
<dbReference type="GO" id="GO:0032259">
    <property type="term" value="P:methylation"/>
    <property type="evidence" value="ECO:0007669"/>
    <property type="project" value="UniProtKB-KW"/>
</dbReference>
<protein>
    <recommendedName>
        <fullName evidence="1">DNA (cytosine-5-)-methyltransferase</fullName>
        <ecNumber evidence="1">2.1.1.37</ecNumber>
    </recommendedName>
</protein>
<dbReference type="EC" id="2.1.1.37" evidence="1"/>
<dbReference type="Gene3D" id="3.40.50.150">
    <property type="entry name" value="Vaccinia Virus protein VP39"/>
    <property type="match status" value="1"/>
</dbReference>
<name>A0A1X0ZZJ4_PSEPU</name>
<dbReference type="PANTHER" id="PTHR10629:SF52">
    <property type="entry name" value="DNA (CYTOSINE-5)-METHYLTRANSFERASE 1"/>
    <property type="match status" value="1"/>
</dbReference>
<dbReference type="PROSITE" id="PS51679">
    <property type="entry name" value="SAM_MT_C5"/>
    <property type="match status" value="1"/>
</dbReference>
<dbReference type="Pfam" id="PF00145">
    <property type="entry name" value="DNA_methylase"/>
    <property type="match status" value="1"/>
</dbReference>
<dbReference type="GO" id="GO:0044027">
    <property type="term" value="P:negative regulation of gene expression via chromosomal CpG island methylation"/>
    <property type="evidence" value="ECO:0007669"/>
    <property type="project" value="TreeGrafter"/>
</dbReference>
<dbReference type="RefSeq" id="WP_084855665.1">
    <property type="nucleotide sequence ID" value="NZ_NBWC01000012.1"/>
</dbReference>
<evidence type="ECO:0000256" key="1">
    <source>
        <dbReference type="ARBA" id="ARBA00011975"/>
    </source>
</evidence>
<accession>A0A1X0ZZJ4</accession>
<evidence type="ECO:0000256" key="7">
    <source>
        <dbReference type="PROSITE-ProRule" id="PRU01016"/>
    </source>
</evidence>
<dbReference type="EMBL" id="NBWC01000012">
    <property type="protein sequence ID" value="ORL65007.1"/>
    <property type="molecule type" value="Genomic_DNA"/>
</dbReference>
<evidence type="ECO:0000256" key="8">
    <source>
        <dbReference type="SAM" id="MobiDB-lite"/>
    </source>
</evidence>
<dbReference type="InterPro" id="IPR029063">
    <property type="entry name" value="SAM-dependent_MTases_sf"/>
</dbReference>
<gene>
    <name evidence="9" type="ORF">B7H17_09780</name>
</gene>
<evidence type="ECO:0000313" key="10">
    <source>
        <dbReference type="Proteomes" id="UP000193675"/>
    </source>
</evidence>
<dbReference type="InterPro" id="IPR050390">
    <property type="entry name" value="C5-Methyltransferase"/>
</dbReference>
<dbReference type="SUPFAM" id="SSF53335">
    <property type="entry name" value="S-adenosyl-L-methionine-dependent methyltransferases"/>
    <property type="match status" value="1"/>
</dbReference>
<keyword evidence="3 7" id="KW-0808">Transferase</keyword>
<dbReference type="Gene3D" id="3.90.120.10">
    <property type="entry name" value="DNA Methylase, subunit A, domain 2"/>
    <property type="match status" value="1"/>
</dbReference>
<comment type="catalytic activity">
    <reaction evidence="6">
        <text>a 2'-deoxycytidine in DNA + S-adenosyl-L-methionine = a 5-methyl-2'-deoxycytidine in DNA + S-adenosyl-L-homocysteine + H(+)</text>
        <dbReference type="Rhea" id="RHEA:13681"/>
        <dbReference type="Rhea" id="RHEA-COMP:11369"/>
        <dbReference type="Rhea" id="RHEA-COMP:11370"/>
        <dbReference type="ChEBI" id="CHEBI:15378"/>
        <dbReference type="ChEBI" id="CHEBI:57856"/>
        <dbReference type="ChEBI" id="CHEBI:59789"/>
        <dbReference type="ChEBI" id="CHEBI:85452"/>
        <dbReference type="ChEBI" id="CHEBI:85454"/>
        <dbReference type="EC" id="2.1.1.37"/>
    </reaction>
</comment>
<feature type="active site" evidence="7">
    <location>
        <position position="73"/>
    </location>
</feature>
<organism evidence="9 10">
    <name type="scientific">Pseudomonas putida</name>
    <name type="common">Arthrobacter siderocapsulatus</name>
    <dbReference type="NCBI Taxonomy" id="303"/>
    <lineage>
        <taxon>Bacteria</taxon>
        <taxon>Pseudomonadati</taxon>
        <taxon>Pseudomonadota</taxon>
        <taxon>Gammaproteobacteria</taxon>
        <taxon>Pseudomonadales</taxon>
        <taxon>Pseudomonadaceae</taxon>
        <taxon>Pseudomonas</taxon>
    </lineage>
</organism>
<dbReference type="PRINTS" id="PR00105">
    <property type="entry name" value="C5METTRFRASE"/>
</dbReference>
<comment type="caution">
    <text evidence="9">The sequence shown here is derived from an EMBL/GenBank/DDBJ whole genome shotgun (WGS) entry which is preliminary data.</text>
</comment>
<dbReference type="GO" id="GO:0003677">
    <property type="term" value="F:DNA binding"/>
    <property type="evidence" value="ECO:0007669"/>
    <property type="project" value="TreeGrafter"/>
</dbReference>
<keyword evidence="4 7" id="KW-0949">S-adenosyl-L-methionine</keyword>
<dbReference type="OrthoDB" id="9813719at2"/>
<evidence type="ECO:0000256" key="6">
    <source>
        <dbReference type="ARBA" id="ARBA00047422"/>
    </source>
</evidence>
<proteinExistence type="inferred from homology"/>
<comment type="similarity">
    <text evidence="7">Belongs to the class I-like SAM-binding methyltransferase superfamily. C5-methyltransferase family.</text>
</comment>
<keyword evidence="2 7" id="KW-0489">Methyltransferase</keyword>
<evidence type="ECO:0000256" key="4">
    <source>
        <dbReference type="ARBA" id="ARBA00022691"/>
    </source>
</evidence>
<feature type="region of interest" description="Disordered" evidence="8">
    <location>
        <begin position="77"/>
        <end position="100"/>
    </location>
</feature>